<organism evidence="1 2">
    <name type="scientific">Pyronema omphalodes (strain CBS 100304)</name>
    <name type="common">Pyronema confluens</name>
    <dbReference type="NCBI Taxonomy" id="1076935"/>
    <lineage>
        <taxon>Eukaryota</taxon>
        <taxon>Fungi</taxon>
        <taxon>Dikarya</taxon>
        <taxon>Ascomycota</taxon>
        <taxon>Pezizomycotina</taxon>
        <taxon>Pezizomycetes</taxon>
        <taxon>Pezizales</taxon>
        <taxon>Pyronemataceae</taxon>
        <taxon>Pyronema</taxon>
    </lineage>
</organism>
<reference evidence="1 2" key="1">
    <citation type="journal article" date="2013" name="PLoS Genet.">
        <title>The genome and development-dependent transcriptomes of Pyronema confluens: a window into fungal evolution.</title>
        <authorList>
            <person name="Traeger S."/>
            <person name="Altegoer F."/>
            <person name="Freitag M."/>
            <person name="Gabaldon T."/>
            <person name="Kempken F."/>
            <person name="Kumar A."/>
            <person name="Marcet-Houben M."/>
            <person name="Poggeler S."/>
            <person name="Stajich J.E."/>
            <person name="Nowrousian M."/>
        </authorList>
    </citation>
    <scope>NUCLEOTIDE SEQUENCE [LARGE SCALE GENOMIC DNA]</scope>
    <source>
        <strain evidence="2">CBS 100304</strain>
        <tissue evidence="1">Vegetative mycelium</tissue>
    </source>
</reference>
<proteinExistence type="predicted"/>
<evidence type="ECO:0000313" key="1">
    <source>
        <dbReference type="EMBL" id="CCX10045.1"/>
    </source>
</evidence>
<dbReference type="AlphaFoldDB" id="U4L1U7"/>
<protein>
    <submittedName>
        <fullName evidence="1">Uncharacterized protein</fullName>
    </submittedName>
</protein>
<dbReference type="Proteomes" id="UP000018144">
    <property type="component" value="Unassembled WGS sequence"/>
</dbReference>
<name>U4L1U7_PYROM</name>
<sequence length="41" mass="4959">MSRTSTMETRYSMQLFHSTVNATQVEMRQVKVQELHQPKYR</sequence>
<gene>
    <name evidence="1" type="ORF">PCON_09638</name>
</gene>
<accession>U4L1U7</accession>
<evidence type="ECO:0000313" key="2">
    <source>
        <dbReference type="Proteomes" id="UP000018144"/>
    </source>
</evidence>
<dbReference type="EMBL" id="HF935502">
    <property type="protein sequence ID" value="CCX10045.1"/>
    <property type="molecule type" value="Genomic_DNA"/>
</dbReference>
<keyword evidence="2" id="KW-1185">Reference proteome</keyword>